<dbReference type="AlphaFoldDB" id="F2D0X0"/>
<evidence type="ECO:0000313" key="1">
    <source>
        <dbReference type="EMBL" id="BAJ88741.1"/>
    </source>
</evidence>
<dbReference type="EMBL" id="AK357527">
    <property type="protein sequence ID" value="BAJ88741.1"/>
    <property type="molecule type" value="mRNA"/>
</dbReference>
<proteinExistence type="evidence at transcript level"/>
<sequence>MGVAAGTTPTPAYVSAGRVGALVDVLASVGGEVGVALVPFLAPAHVASVVVAGDVDA</sequence>
<protein>
    <submittedName>
        <fullName evidence="1">Predicted protein</fullName>
    </submittedName>
</protein>
<name>F2D0X0_HORVV</name>
<accession>F2D0X0</accession>
<organism evidence="1">
    <name type="scientific">Hordeum vulgare subsp. vulgare</name>
    <name type="common">Domesticated barley</name>
    <dbReference type="NCBI Taxonomy" id="112509"/>
    <lineage>
        <taxon>Eukaryota</taxon>
        <taxon>Viridiplantae</taxon>
        <taxon>Streptophyta</taxon>
        <taxon>Embryophyta</taxon>
        <taxon>Tracheophyta</taxon>
        <taxon>Spermatophyta</taxon>
        <taxon>Magnoliopsida</taxon>
        <taxon>Liliopsida</taxon>
        <taxon>Poales</taxon>
        <taxon>Poaceae</taxon>
        <taxon>BOP clade</taxon>
        <taxon>Pooideae</taxon>
        <taxon>Triticodae</taxon>
        <taxon>Triticeae</taxon>
        <taxon>Hordeinae</taxon>
        <taxon>Hordeum</taxon>
    </lineage>
</organism>
<reference evidence="1" key="1">
    <citation type="journal article" date="2011" name="Plant Physiol.">
        <title>Comprehensive sequence analysis of 24,783 barley full-length cDNAs derived from 12 clone libraries.</title>
        <authorList>
            <person name="Matsumoto T."/>
            <person name="Tanaka T."/>
            <person name="Sakai H."/>
            <person name="Amano N."/>
            <person name="Kanamori H."/>
            <person name="Kurita K."/>
            <person name="Kikuta A."/>
            <person name="Kamiya K."/>
            <person name="Yamamoto M."/>
            <person name="Ikawa H."/>
            <person name="Fujii N."/>
            <person name="Hori K."/>
            <person name="Itoh T."/>
            <person name="Sato K."/>
        </authorList>
    </citation>
    <scope>NUCLEOTIDE SEQUENCE</scope>
    <source>
        <tissue evidence="1">Shoot</tissue>
    </source>
</reference>